<reference evidence="1 2" key="1">
    <citation type="submission" date="2016-04" db="EMBL/GenBank/DDBJ databases">
        <title>First whole genome shotgun sequence of the bacterium Enteractinococcus sp. strain UASWS1574.</title>
        <authorList>
            <person name="Crovadore J."/>
            <person name="Chablais R."/>
            <person name="Lefort F."/>
        </authorList>
    </citation>
    <scope>NUCLEOTIDE SEQUENCE [LARGE SCALE GENOMIC DNA]</scope>
    <source>
        <strain evidence="1 2">UASWS1574</strain>
    </source>
</reference>
<evidence type="ECO:0000313" key="1">
    <source>
        <dbReference type="EMBL" id="OAV60218.1"/>
    </source>
</evidence>
<evidence type="ECO:0000313" key="2">
    <source>
        <dbReference type="Proteomes" id="UP000078292"/>
    </source>
</evidence>
<dbReference type="RefSeq" id="WP_043057440.1">
    <property type="nucleotide sequence ID" value="NZ_LXEY01000020.1"/>
</dbReference>
<sequence length="221" mass="24388">MLNIEKFLLLTAPHRSQITEVESLFVTARTALVLLEFERTDTVQFVASDATKAWDLANPLIRVDDSHTPDAVGLNNVFSNLAKFHNKRVSSALGNKKLDPVKGMEKEFARQGILTGAPGDYRLVATDALERVQDDLGLALRGQRTVGHQDRILLEVIEAINASRLLLGSQRPGWSMTEFTQHVHEYPSGHPVVEQLVKSTSTMTGLMEKSKMAALSQRSAA</sequence>
<accession>A0A1B7LY59</accession>
<dbReference type="AlphaFoldDB" id="A0A1B7LY59"/>
<name>A0A1B7LY59_9MICC</name>
<gene>
    <name evidence="1" type="ORF">A6F49_12590</name>
</gene>
<proteinExistence type="predicted"/>
<keyword evidence="2" id="KW-1185">Reference proteome</keyword>
<protein>
    <recommendedName>
        <fullName evidence="3">GPP34 family phosphoprotein</fullName>
    </recommendedName>
</protein>
<dbReference type="OrthoDB" id="4962907at2"/>
<comment type="caution">
    <text evidence="1">The sequence shown here is derived from an EMBL/GenBank/DDBJ whole genome shotgun (WGS) entry which is preliminary data.</text>
</comment>
<organism evidence="1 2">
    <name type="scientific">Enteractinococcus helveticum</name>
    <dbReference type="NCBI Taxonomy" id="1837282"/>
    <lineage>
        <taxon>Bacteria</taxon>
        <taxon>Bacillati</taxon>
        <taxon>Actinomycetota</taxon>
        <taxon>Actinomycetes</taxon>
        <taxon>Micrococcales</taxon>
        <taxon>Micrococcaceae</taxon>
    </lineage>
</organism>
<dbReference type="EMBL" id="LXEY01000020">
    <property type="protein sequence ID" value="OAV60218.1"/>
    <property type="molecule type" value="Genomic_DNA"/>
</dbReference>
<dbReference type="Proteomes" id="UP000078292">
    <property type="component" value="Unassembled WGS sequence"/>
</dbReference>
<evidence type="ECO:0008006" key="3">
    <source>
        <dbReference type="Google" id="ProtNLM"/>
    </source>
</evidence>